<dbReference type="FunFam" id="1.25.10.10:FF:000240">
    <property type="entry name" value="TELO2-interacting protein 1 homolog"/>
    <property type="match status" value="1"/>
</dbReference>
<evidence type="ECO:0000259" key="9">
    <source>
        <dbReference type="Pfam" id="PF24173"/>
    </source>
</evidence>
<evidence type="ECO:0000256" key="6">
    <source>
        <dbReference type="ARBA" id="ARBA00061544"/>
    </source>
</evidence>
<evidence type="ECO:0000256" key="5">
    <source>
        <dbReference type="ARBA" id="ARBA00056900"/>
    </source>
</evidence>
<dbReference type="PANTHER" id="PTHR18460">
    <property type="entry name" value="TEL2 INTERACTING PROTEIN 1 TTI1 FAMILY MEMBER"/>
    <property type="match status" value="1"/>
</dbReference>
<dbReference type="PANTHER" id="PTHR18460:SF3">
    <property type="entry name" value="TELO2-INTERACTING PROTEIN 1 HOMOLOG"/>
    <property type="match status" value="1"/>
</dbReference>
<organism evidence="11 12">
    <name type="scientific">Gallus gallus</name>
    <name type="common">Chicken</name>
    <dbReference type="NCBI Taxonomy" id="9031"/>
    <lineage>
        <taxon>Eukaryota</taxon>
        <taxon>Metazoa</taxon>
        <taxon>Chordata</taxon>
        <taxon>Craniata</taxon>
        <taxon>Vertebrata</taxon>
        <taxon>Euteleostomi</taxon>
        <taxon>Archelosauria</taxon>
        <taxon>Archosauria</taxon>
        <taxon>Dinosauria</taxon>
        <taxon>Saurischia</taxon>
        <taxon>Theropoda</taxon>
        <taxon>Coelurosauria</taxon>
        <taxon>Aves</taxon>
        <taxon>Neognathae</taxon>
        <taxon>Galloanserae</taxon>
        <taxon>Galliformes</taxon>
        <taxon>Phasianidae</taxon>
        <taxon>Phasianinae</taxon>
        <taxon>Gallus</taxon>
    </lineage>
</organism>
<keyword evidence="3" id="KW-0597">Phosphoprotein</keyword>
<dbReference type="Gene3D" id="1.25.10.10">
    <property type="entry name" value="Leucine-rich Repeat Variant"/>
    <property type="match status" value="3"/>
</dbReference>
<dbReference type="Pfam" id="PF21547">
    <property type="entry name" value="TTI1"/>
    <property type="match status" value="1"/>
</dbReference>
<evidence type="ECO:0000313" key="11">
    <source>
        <dbReference type="Ensembl" id="ENSGALP00010021897.1"/>
    </source>
</evidence>
<comment type="subcellular location">
    <subcellularLocation>
        <location evidence="1">Cytoplasm</location>
    </subcellularLocation>
</comment>
<dbReference type="Proteomes" id="UP000000539">
    <property type="component" value="Chromosome 20"/>
</dbReference>
<evidence type="ECO:0000256" key="1">
    <source>
        <dbReference type="ARBA" id="ARBA00004496"/>
    </source>
</evidence>
<dbReference type="GO" id="GO:0031931">
    <property type="term" value="C:TORC1 complex"/>
    <property type="evidence" value="ECO:0007669"/>
    <property type="project" value="Ensembl"/>
</dbReference>
<dbReference type="FunFam" id="1.25.10.10:FF:000229">
    <property type="entry name" value="TELO2-interacting protein 1 homolog"/>
    <property type="match status" value="1"/>
</dbReference>
<evidence type="ECO:0000256" key="2">
    <source>
        <dbReference type="ARBA" id="ARBA00022490"/>
    </source>
</evidence>
<dbReference type="InterPro" id="IPR011989">
    <property type="entry name" value="ARM-like"/>
</dbReference>
<comment type="function">
    <text evidence="5">Regulator of the DNA damage response (DDR). Part of the TTT complex that is required to stabilize protein levels of the phosphatidylinositol 3-kinase-related protein kinase (PIKK) family proteins. The TTT complex is involved in the cellular resistance to DNA damage stresses, like ionizing radiation (IR), ultraviolet (UV) and mitomycin C (MMC). Together with the TTT complex and HSP90 may participate in the proper folding of newly synthesized PIKKs. Promotes assembly, stabilizes and maintains the activity of mTORC1 and mTORC2 complexes, which regulate cell growth and survival in response to nutrient and hormonal signals.</text>
</comment>
<feature type="domain" description="TTI1 C-terminal TPR" evidence="10">
    <location>
        <begin position="954"/>
        <end position="1234"/>
    </location>
</feature>
<sequence length="1293" mass="141859">MDEPQRQRLHALLRVAQLRQLLLQRRLRKGGHGGGPAPRRACSARGRARRGRTDSNPVPQDGRPPSHPATRGQRAASTGRQEGQATQRPPSGAGGRRAAHARPVGEARQDAADARCLFVRGGACAVRATATFLTALSPLISLGLFVAPRTRAVPPSLPAREGLTPGAGRRCPAARPRGRALRLSSEGEPAGPSHPGHPAMAVFDTPQEAFGALRPACVQLTKAQTVENVAQLEARLAAVGAGALQELQEYVLFPLRFALKVPGPRRERVVQRVLQCLSAVLLGTRVRSPRLLRELLSELCSCLPAPHGAPAPAEELQLAAVRALLALMHSAQGDAIVALYQPSCLPLLGFAVSLLLGLAERERAKQIKLAALECLQVLLLQCECQEHRCLREEEAQRCGDLFASFLPGVSIALSRIIAGDVKQGHRTTVSAIRLFYQIVGLVMADEQLARVPKQKEKPSVEQSRIAELIVHRGPEWSRSTSEKLSLLLRKTVELSSVHSHWKVRLELVELVQHLLSNCRLSLVDSFTHLLKALVGLVNDENSEVQSRCNEVLRGIAEQQVIAQSRALADVLSENLHSLATALPRLMNSQDDTGKFSTLSLLLGYLKLLGPKVNVVLNSVSHLHRLSKALMQVLELDVTDVKIVEDRRWGCVGGYDPSGSVQHGVQKGRCQRKYFRFFTEEKIFQLLQQVCRVLGYYGNIYLLVDHFMGLYSESAVYRKQAAMVLNELIAGAAGVGVDVLQEREVSLSMDDLKGSIMSILEEYTDQANWYLVTSIDTEEVSHEQLSVPRSGLAALPGAASSSILPSPEQHITTRTMNSNVWQLCIQLEGVGCFAAVLGREFRLLLLSALYPVLEKAGDKTLLISETAQGTLVDICEACGYDSVQSLINENSDYLVNGISLNLRQLAHQPHAAQVLGTMLRHSDASLLPLVEDVIQDVLSALDQSYNDQASTFLGVLHSLMAALVQWFGLSCSKEHQQRQAAEGQSRTLSHIQQEITSQEVERFFLDYIKQKQIAEGNFSDSGDEEADEVSPLAKPEPSNCDTEGETPLPSHAQLAKDVMERCIHLLSDRNLRVRLKVLDVLELCVTVLHPHGNHLLPMAHRVWPALVTRLISDDPLAVLRAFKVLCTLAQKCGDFLRQRFSKDVLPKLTSSLLSQAAASARAGPVYNHTLAYKLQLAVLQGLGSLCEKLDMGESDLNKVADACLVYLSAKQPMKLQEAAQSVFRHLMRVDPDSTWLFLTEVCCPHPYEPPHASLQPVKLRGMGRQRNEFTDSILLLLEELQQRESAGAQRAPPP</sequence>
<dbReference type="FunCoup" id="A0A8V0YT54">
    <property type="interactions" value="2319"/>
</dbReference>
<evidence type="ECO:0000313" key="12">
    <source>
        <dbReference type="Proteomes" id="UP000000539"/>
    </source>
</evidence>
<gene>
    <name evidence="11" type="primary">TTI1</name>
</gene>
<evidence type="ECO:0000256" key="3">
    <source>
        <dbReference type="ARBA" id="ARBA00022553"/>
    </source>
</evidence>
<dbReference type="Pfam" id="PF24176">
    <property type="entry name" value="TPR_TTI1_2nd"/>
    <property type="match status" value="1"/>
</dbReference>
<dbReference type="Pfam" id="PF24173">
    <property type="entry name" value="TPR_TTI1_N"/>
    <property type="match status" value="1"/>
</dbReference>
<comment type="similarity">
    <text evidence="6">Belongs to the tti1 family.</text>
</comment>
<dbReference type="OrthoDB" id="49511at2759"/>
<dbReference type="Pfam" id="PF24181">
    <property type="entry name" value="TPR_TTI1_C"/>
    <property type="match status" value="1"/>
</dbReference>
<dbReference type="Ensembl" id="ENSGALT00010037952.1">
    <property type="protein sequence ID" value="ENSGALP00010021897.1"/>
    <property type="gene ID" value="ENSGALG00010015764.1"/>
</dbReference>
<reference evidence="11" key="3">
    <citation type="submission" date="2025-09" db="UniProtKB">
        <authorList>
            <consortium name="Ensembl"/>
        </authorList>
    </citation>
    <scope>IDENTIFICATION</scope>
    <source>
        <strain evidence="11">broiler</strain>
    </source>
</reference>
<evidence type="ECO:0000256" key="7">
    <source>
        <dbReference type="ARBA" id="ARBA00071526"/>
    </source>
</evidence>
<reference evidence="11" key="2">
    <citation type="submission" date="2025-08" db="UniProtKB">
        <authorList>
            <consortium name="Ensembl"/>
        </authorList>
    </citation>
    <scope>IDENTIFICATION</scope>
    <source>
        <strain evidence="11">broiler</strain>
    </source>
</reference>
<evidence type="ECO:0000256" key="8">
    <source>
        <dbReference type="SAM" id="MobiDB-lite"/>
    </source>
</evidence>
<keyword evidence="4" id="KW-0832">Ubl conjugation</keyword>
<proteinExistence type="inferred from homology"/>
<dbReference type="GO" id="GO:0005737">
    <property type="term" value="C:cytoplasm"/>
    <property type="evidence" value="ECO:0000318"/>
    <property type="project" value="GO_Central"/>
</dbReference>
<dbReference type="InterPro" id="IPR052587">
    <property type="entry name" value="TELO2-interacting_protein_1"/>
</dbReference>
<dbReference type="GO" id="GO:0031932">
    <property type="term" value="C:TORC2 complex"/>
    <property type="evidence" value="ECO:0007669"/>
    <property type="project" value="Ensembl"/>
</dbReference>
<reference evidence="11" key="1">
    <citation type="submission" date="2020-11" db="EMBL/GenBank/DDBJ databases">
        <title>Gallus gallus (Chicken) genome, bGalGal1, GRCg7b, maternal haplotype autosomes + Z &amp; W.</title>
        <authorList>
            <person name="Warren W."/>
            <person name="Formenti G."/>
            <person name="Fedrigo O."/>
            <person name="Haase B."/>
            <person name="Mountcastle J."/>
            <person name="Balacco J."/>
            <person name="Tracey A."/>
            <person name="Schneider V."/>
            <person name="Okimoto R."/>
            <person name="Cheng H."/>
            <person name="Hawken R."/>
            <person name="Howe K."/>
            <person name="Jarvis E.D."/>
        </authorList>
    </citation>
    <scope>NUCLEOTIDE SEQUENCE [LARGE SCALE GENOMIC DNA]</scope>
    <source>
        <strain evidence="11">Broiler</strain>
    </source>
</reference>
<dbReference type="GO" id="GO:0110078">
    <property type="term" value="C:TTT Hsp90 cochaperone complex"/>
    <property type="evidence" value="ECO:0007669"/>
    <property type="project" value="Ensembl"/>
</dbReference>
<feature type="domain" description="TTI1 N-terminal TPR" evidence="9">
    <location>
        <begin position="210"/>
        <end position="540"/>
    </location>
</feature>
<name>A0A8V0YT54_CHICK</name>
<dbReference type="InterPro" id="IPR049362">
    <property type="entry name" value="TTI1_rpt"/>
</dbReference>
<dbReference type="InterPro" id="IPR057566">
    <property type="entry name" value="TPR_TTI1_N"/>
</dbReference>
<keyword evidence="2" id="KW-0963">Cytoplasm</keyword>
<feature type="region of interest" description="Disordered" evidence="8">
    <location>
        <begin position="1017"/>
        <end position="1047"/>
    </location>
</feature>
<feature type="compositionally biased region" description="Low complexity" evidence="8">
    <location>
        <begin position="166"/>
        <end position="175"/>
    </location>
</feature>
<feature type="compositionally biased region" description="Polar residues" evidence="8">
    <location>
        <begin position="75"/>
        <end position="87"/>
    </location>
</feature>
<dbReference type="InterPro" id="IPR016441">
    <property type="entry name" value="Tti1"/>
</dbReference>
<dbReference type="InterPro" id="IPR057567">
    <property type="entry name" value="TPR_TTI1_C"/>
</dbReference>
<dbReference type="PIRSF" id="PIRSF005250">
    <property type="entry name" value="UCP005250"/>
    <property type="match status" value="1"/>
</dbReference>
<accession>A0A8V0YT54</accession>
<dbReference type="GO" id="GO:2000003">
    <property type="term" value="P:positive regulation of DNA damage checkpoint"/>
    <property type="evidence" value="ECO:0007669"/>
    <property type="project" value="Ensembl"/>
</dbReference>
<dbReference type="GeneTree" id="ENSGT00390000009748"/>
<feature type="region of interest" description="Disordered" evidence="8">
    <location>
        <begin position="156"/>
        <end position="197"/>
    </location>
</feature>
<dbReference type="InterPro" id="IPR016024">
    <property type="entry name" value="ARM-type_fold"/>
</dbReference>
<evidence type="ECO:0000259" key="10">
    <source>
        <dbReference type="Pfam" id="PF24181"/>
    </source>
</evidence>
<evidence type="ECO:0000256" key="4">
    <source>
        <dbReference type="ARBA" id="ARBA00022843"/>
    </source>
</evidence>
<feature type="region of interest" description="Disordered" evidence="8">
    <location>
        <begin position="26"/>
        <end position="106"/>
    </location>
</feature>
<dbReference type="SUPFAM" id="SSF48371">
    <property type="entry name" value="ARM repeat"/>
    <property type="match status" value="1"/>
</dbReference>
<dbReference type="GO" id="GO:0032006">
    <property type="term" value="P:regulation of TOR signaling"/>
    <property type="evidence" value="ECO:0007669"/>
    <property type="project" value="Ensembl"/>
</dbReference>
<protein>
    <recommendedName>
        <fullName evidence="7">TELO2-interacting protein 1 homolog</fullName>
    </recommendedName>
</protein>
<keyword evidence="12" id="KW-1185">Reference proteome</keyword>